<dbReference type="InterPro" id="IPR012675">
    <property type="entry name" value="Beta-grasp_dom_sf"/>
</dbReference>
<dbReference type="NCBIfam" id="TIGR01683">
    <property type="entry name" value="thiS"/>
    <property type="match status" value="1"/>
</dbReference>
<organism evidence="1 2">
    <name type="scientific">Shewanella corallii</name>
    <dbReference type="NCBI Taxonomy" id="560080"/>
    <lineage>
        <taxon>Bacteria</taxon>
        <taxon>Pseudomonadati</taxon>
        <taxon>Pseudomonadota</taxon>
        <taxon>Gammaproteobacteria</taxon>
        <taxon>Alteromonadales</taxon>
        <taxon>Shewanellaceae</taxon>
        <taxon>Shewanella</taxon>
    </lineage>
</organism>
<reference evidence="1 2" key="1">
    <citation type="submission" date="2022-01" db="EMBL/GenBank/DDBJ databases">
        <title>Whole genome-based taxonomy of the Shewanellaceae.</title>
        <authorList>
            <person name="Martin-Rodriguez A.J."/>
        </authorList>
    </citation>
    <scope>NUCLEOTIDE SEQUENCE [LARGE SCALE GENOMIC DNA]</scope>
    <source>
        <strain evidence="1 2">DSM 21332</strain>
    </source>
</reference>
<dbReference type="SUPFAM" id="SSF54285">
    <property type="entry name" value="MoaD/ThiS"/>
    <property type="match status" value="1"/>
</dbReference>
<dbReference type="PANTHER" id="PTHR34472:SF1">
    <property type="entry name" value="SULFUR CARRIER PROTEIN THIS"/>
    <property type="match status" value="1"/>
</dbReference>
<keyword evidence="2" id="KW-1185">Reference proteome</keyword>
<accession>A0ABT0N9T3</accession>
<name>A0ABT0N9T3_9GAMM</name>
<dbReference type="InterPro" id="IPR016155">
    <property type="entry name" value="Mopterin_synth/thiamin_S_b"/>
</dbReference>
<comment type="caution">
    <text evidence="1">The sequence shown here is derived from an EMBL/GenBank/DDBJ whole genome shotgun (WGS) entry which is preliminary data.</text>
</comment>
<evidence type="ECO:0000313" key="1">
    <source>
        <dbReference type="EMBL" id="MCL2915221.1"/>
    </source>
</evidence>
<dbReference type="InterPro" id="IPR010035">
    <property type="entry name" value="Thi_S"/>
</dbReference>
<dbReference type="InterPro" id="IPR003749">
    <property type="entry name" value="ThiS/MoaD-like"/>
</dbReference>
<dbReference type="PANTHER" id="PTHR34472">
    <property type="entry name" value="SULFUR CARRIER PROTEIN THIS"/>
    <property type="match status" value="1"/>
</dbReference>
<dbReference type="Pfam" id="PF02597">
    <property type="entry name" value="ThiS"/>
    <property type="match status" value="1"/>
</dbReference>
<dbReference type="Gene3D" id="3.10.20.30">
    <property type="match status" value="1"/>
</dbReference>
<evidence type="ECO:0000313" key="2">
    <source>
        <dbReference type="Proteomes" id="UP001202831"/>
    </source>
</evidence>
<proteinExistence type="predicted"/>
<dbReference type="Proteomes" id="UP001202831">
    <property type="component" value="Unassembled WGS sequence"/>
</dbReference>
<dbReference type="RefSeq" id="WP_249249803.1">
    <property type="nucleotide sequence ID" value="NZ_JAKIKT010000006.1"/>
</dbReference>
<gene>
    <name evidence="1" type="primary">thiS</name>
    <name evidence="1" type="ORF">L2725_15785</name>
</gene>
<sequence>MLIQVNDRQIELPLGSDVTAVFDALELTPLGYALAINGMVLPKSEWPHTRLSPGDDLAVFQVIAGG</sequence>
<protein>
    <submittedName>
        <fullName evidence="1">Sulfur carrier protein ThiS</fullName>
    </submittedName>
</protein>
<dbReference type="CDD" id="cd00565">
    <property type="entry name" value="Ubl_ThiS"/>
    <property type="match status" value="1"/>
</dbReference>
<dbReference type="EMBL" id="JAKIKT010000006">
    <property type="protein sequence ID" value="MCL2915221.1"/>
    <property type="molecule type" value="Genomic_DNA"/>
</dbReference>